<dbReference type="InterPro" id="IPR032675">
    <property type="entry name" value="LRR_dom_sf"/>
</dbReference>
<sequence>MSCKTPPTLQELAENSLLKNQDLAISALDDIPSLFFPSLFKKACRNRYVGIIKAMVQVWPFPSLPLGAMISRKTAYRRILEIILYGLDALLSQKVSHSRCKLKVLDLRVMPLKLWNRLPVFGTAGCSENPAVVGHSGTEVKQPVKVLVDLVLKESPLDSTESFLVQWVDNRNGLVRLCCCKLQIWAMSMYYHRKLLEILDLDSVQELRMYCISNPVCLLNFAPYLGRMRNVRCLILSHLWQTFSMTPVEKQQVITQFTSQFLKLKCLQILHLDTVFFLEGHLDELFWWLKTPLETLSVIDCNLSKSDWFHISEFQCTSQLKHLNLKWVKLTHLSPEPLRVLLLKSASTLTSLDLEGCQMMDSQLSAILPALRCCTQLTKFNFHGNYISMPILRELAYNVVKQKSQQSKIRFIPSCSHHSGLEFEAVSQPHIVFVDVERTTGEQEQVLFYAICSGEYVL</sequence>
<dbReference type="SUPFAM" id="SSF52047">
    <property type="entry name" value="RNI-like"/>
    <property type="match status" value="1"/>
</dbReference>
<evidence type="ECO:0000256" key="3">
    <source>
        <dbReference type="ARBA" id="ARBA00022737"/>
    </source>
</evidence>
<dbReference type="PANTHER" id="PTHR14224:SF6">
    <property type="entry name" value="PREFERENTIALLY EXPRESSED ANTIGEN IN MELANOMA-LIKE PROTEIN 1"/>
    <property type="match status" value="1"/>
</dbReference>
<name>A0A6P5PN62_MUSCR</name>
<gene>
    <name evidence="5" type="primary">LOC110293044</name>
</gene>
<dbReference type="Gene3D" id="3.80.10.10">
    <property type="entry name" value="Ribonuclease Inhibitor"/>
    <property type="match status" value="1"/>
</dbReference>
<dbReference type="AlphaFoldDB" id="A0A6P5PN62"/>
<keyword evidence="3" id="KW-0677">Repeat</keyword>
<organism evidence="4 5">
    <name type="scientific">Mus caroli</name>
    <name type="common">Ryukyu mouse</name>
    <name type="synonym">Ricefield mouse</name>
    <dbReference type="NCBI Taxonomy" id="10089"/>
    <lineage>
        <taxon>Eukaryota</taxon>
        <taxon>Metazoa</taxon>
        <taxon>Chordata</taxon>
        <taxon>Craniata</taxon>
        <taxon>Vertebrata</taxon>
        <taxon>Euteleostomi</taxon>
        <taxon>Mammalia</taxon>
        <taxon>Eutheria</taxon>
        <taxon>Euarchontoglires</taxon>
        <taxon>Glires</taxon>
        <taxon>Rodentia</taxon>
        <taxon>Myomorpha</taxon>
        <taxon>Muroidea</taxon>
        <taxon>Muridae</taxon>
        <taxon>Murinae</taxon>
        <taxon>Mus</taxon>
        <taxon>Mus</taxon>
    </lineage>
</organism>
<dbReference type="KEGG" id="mcal:110293044"/>
<evidence type="ECO:0000256" key="1">
    <source>
        <dbReference type="ARBA" id="ARBA00009608"/>
    </source>
</evidence>
<proteinExistence type="inferred from homology"/>
<keyword evidence="4" id="KW-1185">Reference proteome</keyword>
<dbReference type="Proteomes" id="UP000515126">
    <property type="component" value="Chromosome 4"/>
</dbReference>
<keyword evidence="2" id="KW-0433">Leucine-rich repeat</keyword>
<dbReference type="GO" id="GO:0045596">
    <property type="term" value="P:negative regulation of cell differentiation"/>
    <property type="evidence" value="ECO:0007669"/>
    <property type="project" value="InterPro"/>
</dbReference>
<dbReference type="GO" id="GO:0043066">
    <property type="term" value="P:negative regulation of apoptotic process"/>
    <property type="evidence" value="ECO:0007669"/>
    <property type="project" value="InterPro"/>
</dbReference>
<comment type="similarity">
    <text evidence="1">Belongs to the PRAME family.</text>
</comment>
<accession>A0A6P5PN62</accession>
<dbReference type="InterPro" id="IPR026271">
    <property type="entry name" value="PRAME"/>
</dbReference>
<dbReference type="PIRSF" id="PIRSF038286">
    <property type="entry name" value="PRAME"/>
    <property type="match status" value="1"/>
</dbReference>
<dbReference type="GO" id="GO:0045892">
    <property type="term" value="P:negative regulation of DNA-templated transcription"/>
    <property type="evidence" value="ECO:0007669"/>
    <property type="project" value="InterPro"/>
</dbReference>
<dbReference type="InterPro" id="IPR050694">
    <property type="entry name" value="LRRC14/PRAME"/>
</dbReference>
<protein>
    <submittedName>
        <fullName evidence="5">Preferentially expressed antigen in melanoma-like protein 1</fullName>
    </submittedName>
</protein>
<reference evidence="5" key="1">
    <citation type="submission" date="2025-08" db="UniProtKB">
        <authorList>
            <consortium name="RefSeq"/>
        </authorList>
    </citation>
    <scope>IDENTIFICATION</scope>
</reference>
<evidence type="ECO:0000313" key="4">
    <source>
        <dbReference type="Proteomes" id="UP000515126"/>
    </source>
</evidence>
<dbReference type="GO" id="GO:0008284">
    <property type="term" value="P:positive regulation of cell population proliferation"/>
    <property type="evidence" value="ECO:0007669"/>
    <property type="project" value="InterPro"/>
</dbReference>
<evidence type="ECO:0000313" key="5">
    <source>
        <dbReference type="RefSeq" id="XP_021016457.1"/>
    </source>
</evidence>
<evidence type="ECO:0000256" key="2">
    <source>
        <dbReference type="ARBA" id="ARBA00022614"/>
    </source>
</evidence>
<dbReference type="FunFam" id="3.80.10.10:FF:001410">
    <property type="entry name" value="PRAME family member 20"/>
    <property type="match status" value="1"/>
</dbReference>
<dbReference type="PANTHER" id="PTHR14224">
    <property type="entry name" value="SIMILAR TO PREFERENTIALLY EXPRESSED ANTIGEN IN MELANOMA-LIKE 3"/>
    <property type="match status" value="1"/>
</dbReference>
<dbReference type="GO" id="GO:0001669">
    <property type="term" value="C:acrosomal vesicle"/>
    <property type="evidence" value="ECO:0007669"/>
    <property type="project" value="Ensembl"/>
</dbReference>
<dbReference type="GeneID" id="110293044"/>
<dbReference type="RefSeq" id="XP_021016457.1">
    <property type="nucleotide sequence ID" value="XM_021160798.1"/>
</dbReference>